<evidence type="ECO:0000259" key="6">
    <source>
        <dbReference type="SMART" id="SM00060"/>
    </source>
</evidence>
<evidence type="ECO:0000256" key="4">
    <source>
        <dbReference type="SAM" id="Phobius"/>
    </source>
</evidence>
<name>A0A174B5R7_9FIRM</name>
<dbReference type="InterPro" id="IPR036116">
    <property type="entry name" value="FN3_sf"/>
</dbReference>
<organism evidence="8 9">
    <name type="scientific">Faecalicatena contorta</name>
    <dbReference type="NCBI Taxonomy" id="39482"/>
    <lineage>
        <taxon>Bacteria</taxon>
        <taxon>Bacillati</taxon>
        <taxon>Bacillota</taxon>
        <taxon>Clostridia</taxon>
        <taxon>Lachnospirales</taxon>
        <taxon>Lachnospiraceae</taxon>
        <taxon>Faecalicatena</taxon>
    </lineage>
</organism>
<keyword evidence="2" id="KW-1015">Disulfide bond</keyword>
<feature type="domain" description="LamG-like jellyroll fold" evidence="7">
    <location>
        <begin position="109"/>
        <end position="246"/>
    </location>
</feature>
<evidence type="ECO:0000256" key="5">
    <source>
        <dbReference type="SAM" id="SignalP"/>
    </source>
</evidence>
<dbReference type="InterPro" id="IPR003961">
    <property type="entry name" value="FN3_dom"/>
</dbReference>
<dbReference type="Gene3D" id="2.60.40.1220">
    <property type="match status" value="1"/>
</dbReference>
<feature type="compositionally biased region" description="Low complexity" evidence="3">
    <location>
        <begin position="1888"/>
        <end position="1898"/>
    </location>
</feature>
<keyword evidence="4" id="KW-1133">Transmembrane helix</keyword>
<feature type="transmembrane region" description="Helical" evidence="4">
    <location>
        <begin position="1922"/>
        <end position="1940"/>
    </location>
</feature>
<dbReference type="InterPro" id="IPR014755">
    <property type="entry name" value="Cu-Rt/internalin_Ig-like"/>
</dbReference>
<evidence type="ECO:0000313" key="8">
    <source>
        <dbReference type="EMBL" id="CUN94965.1"/>
    </source>
</evidence>
<keyword evidence="4" id="KW-0812">Transmembrane</keyword>
<keyword evidence="1 5" id="KW-0732">Signal</keyword>
<feature type="compositionally biased region" description="Basic and acidic residues" evidence="3">
    <location>
        <begin position="1769"/>
        <end position="1804"/>
    </location>
</feature>
<dbReference type="EMBL" id="CYZU01000006">
    <property type="protein sequence ID" value="CUN94965.1"/>
    <property type="molecule type" value="Genomic_DNA"/>
</dbReference>
<dbReference type="Gene3D" id="1.20.1270.90">
    <property type="entry name" value="AF1782-like"/>
    <property type="match status" value="1"/>
</dbReference>
<evidence type="ECO:0000259" key="7">
    <source>
        <dbReference type="SMART" id="SM00560"/>
    </source>
</evidence>
<keyword evidence="4" id="KW-0472">Membrane</keyword>
<proteinExistence type="predicted"/>
<dbReference type="Gene3D" id="2.60.120.200">
    <property type="match status" value="3"/>
</dbReference>
<dbReference type="InterPro" id="IPR013320">
    <property type="entry name" value="ConA-like_dom_sf"/>
</dbReference>
<dbReference type="InterPro" id="IPR032812">
    <property type="entry name" value="SbsA_Ig"/>
</dbReference>
<dbReference type="PANTHER" id="PTHR42535">
    <property type="entry name" value="OOKINETE PROTEIN, PUTATIVE-RELATED"/>
    <property type="match status" value="1"/>
</dbReference>
<feature type="domain" description="LamG-like jellyroll fold" evidence="7">
    <location>
        <begin position="1604"/>
        <end position="1753"/>
    </location>
</feature>
<feature type="domain" description="LamG-like jellyroll fold" evidence="7">
    <location>
        <begin position="340"/>
        <end position="483"/>
    </location>
</feature>
<evidence type="ECO:0000256" key="2">
    <source>
        <dbReference type="ARBA" id="ARBA00023157"/>
    </source>
</evidence>
<dbReference type="Proteomes" id="UP000095544">
    <property type="component" value="Unassembled WGS sequence"/>
</dbReference>
<reference evidence="8 9" key="1">
    <citation type="submission" date="2015-09" db="EMBL/GenBank/DDBJ databases">
        <authorList>
            <consortium name="Pathogen Informatics"/>
        </authorList>
    </citation>
    <scope>NUCLEOTIDE SEQUENCE [LARGE SCALE GENOMIC DNA]</scope>
    <source>
        <strain evidence="8 9">2789STDY5834876</strain>
    </source>
</reference>
<accession>A0A174B5R7</accession>
<dbReference type="InterPro" id="IPR006558">
    <property type="entry name" value="LamG-like"/>
</dbReference>
<dbReference type="SMART" id="SM00560">
    <property type="entry name" value="LamGL"/>
    <property type="match status" value="3"/>
</dbReference>
<dbReference type="RefSeq" id="WP_167702482.1">
    <property type="nucleotide sequence ID" value="NZ_CYZU01000006.1"/>
</dbReference>
<gene>
    <name evidence="8" type="ORF">ERS852491_00890</name>
</gene>
<feature type="signal peptide" evidence="5">
    <location>
        <begin position="1"/>
        <end position="27"/>
    </location>
</feature>
<feature type="region of interest" description="Disordered" evidence="3">
    <location>
        <begin position="1763"/>
        <end position="1812"/>
    </location>
</feature>
<dbReference type="Gene3D" id="2.60.40.10">
    <property type="entry name" value="Immunoglobulins"/>
    <property type="match status" value="1"/>
</dbReference>
<evidence type="ECO:0000313" key="9">
    <source>
        <dbReference type="Proteomes" id="UP000095544"/>
    </source>
</evidence>
<dbReference type="CDD" id="cd00063">
    <property type="entry name" value="FN3"/>
    <property type="match status" value="1"/>
</dbReference>
<evidence type="ECO:0000256" key="3">
    <source>
        <dbReference type="SAM" id="MobiDB-lite"/>
    </source>
</evidence>
<sequence>MKSKKIKRTLPVLLSAALLFSSFNTAAAPLGTEEAVEPAALVNDGLLIDFDMDSLEGNSILNKADGKAYAVLGDNPALTDGKDGHGKALLMDGRTNYVNLGKDYQVTENALTIAAWVKPDSAHSGMMRIFGRGRTAVTGEKELSLYMRQNGALEAQCPEWSASDPGTVTMDEWQHVAVTNDGTTQRLYLNGAVVKEETCAGPTEKWDLDLLLGSCWNTDASAVFSDHLFQGGMDDVKLYSRALSEEEIQTLADIDNGGGGGEGGGEDIELPDALYEFTMDEVKDGTGELEGQKVIVNHADQKEYPIYGNYRVDDFGIYDKSIEFDGATTYVDIGRPPIHTQYTFEAWTNIDNSSANSLNKIFGRDKTTVPRDAFYFCVRNNGNIEAEIRDDVNNGWMEAGAGSYEFNNWNHLALTCDGKVYSLYYNGELIAQETFAEMDLDTNPLSMLIGCGYNKDGTGLFNGHAFKGRMDDVRIYDKALTAEQIKKSTEGIKDSIPPEVVSISPAEGSLLSVEGKLSIEYNMSIALGSEKPQILDKDQKPVPAEAVAEDRNESVEGTETLVVYPTEKLKSGMNYTYHIPAGAAVNAQGTVNQEKEWTFSVSTDLAGDSENSDLNYWASGDVDVPSSIEKKEGKLILSNGLVERVFDIGKNFQTISYKNLYTGLELLNTEDLQADASITLNKEYADNSTQGDQLFYIGGENQDVSSFQFVDYEIEEKTEEPFHWEWDERISPESMKDTQWPAAGKALVVNYKAPKGIDKDFADVKVQVRYEIYDGIPSISKSIHVTNEGKNDVIVDKMEVEILPVPVTLKDALYVEGTMNSGNENHDRNNGKERYKQWEDVDGTNGKIISRYAAPAGDNTIAAGMGYDTGNIGPNYRLAKDETFDSYKVYQMFYSNSYYEWQMMEVKKMYRVLFPQTADAPLIYHIISSDDATVKKGIDQAHNAGFNMVLLSFGSGVNVEDTSASNIAKYKALCDYAHEKGMLLGAYVMQAARGGSESFSGCWGTMRCMCGTDAHETLESTLEFIDQTGLDCLEVDGIYPGAICTATNHSGHEGVEDSQTKQWEYAVHDFYRELRARNVYINSPDWNFTVGASMAVMGYQEPGFNVTPWRQLIYGREMAYYGTFEKIPAMGWTLVPLSPYQGGSDSSFWPYDEKIMAYDFMIGMNMMYGITGSYRGGNGLYQGEVSQNVIETWGELYNKYKDILGESVVHIAPPLATSDTSLTTDAIDGIIHVDSDGVQKGLAAFFNQTTETVTQTVKIPLYYTGLTGLASPPAPVEGSHYRASGVFAELVKMPEVPEIPEVNAVPTENEAYVCIGDMNGKKYTIDSNGNIEVELTLEPNTYTWLTVYDPENIPEDAAKTVEIPAPDHASVKEAASDHASLTWDPVQMEGRNVKEYHIYRNGEYLDKTFTNEYVDTTLAAEQEYEYSIMAVHNSVAGKGAAVRVSTMADETAPQAVSAKAVSKNQIQVTFNEFTEKETTENIQNYTVENGSVIKAEQGTDGKSVVLTIEGTLEAFKEINISVNHVKDLVGNEMTEENVLKVVFGYLGEYKFEEEEGNTAQNSKGGIEGTIQGAVARTEGIEGQGLLLDGATSYLDLGDILKGNGEYTLNGWINVENTDGSQVIVGRERDSYDSWKWKLYIEDGQLKFSMNNGKGAYPGHEADGEIVMLLESGQSVVEAGKWQQFALSQNGDTVTLYLNGEAVAEQTQEGISNALTPYTTWFGAMRNNAGGEPVLNLKGILDEVNVYNTVLNGDQVKELYNLHAQPVDPDPDKPNPDDPDPDKPDPDQPDPDKPDPDQPDPDKPNPDQPGFDTSILSDLIEKAKAIKSDGYTQESYNALQDAIKAAEDALGKVKTDDELNQAVAELQKAVDGLVKEGTDPGKEPGDKPNQGGSNSNKPSGGNGNSGGTSAKTVKTGDESGNMIALWGILLACAGAGIVIVVRKKYKRQ</sequence>
<dbReference type="STRING" id="39482.ERS852491_00890"/>
<dbReference type="Pfam" id="PF13205">
    <property type="entry name" value="Big_5"/>
    <property type="match status" value="2"/>
</dbReference>
<protein>
    <submittedName>
        <fullName evidence="8">Uncharacterized conserved protein</fullName>
    </submittedName>
</protein>
<dbReference type="SUPFAM" id="SSF49265">
    <property type="entry name" value="Fibronectin type III"/>
    <property type="match status" value="1"/>
</dbReference>
<dbReference type="SUPFAM" id="SSF49899">
    <property type="entry name" value="Concanavalin A-like lectins/glucanases"/>
    <property type="match status" value="3"/>
</dbReference>
<dbReference type="InterPro" id="IPR013783">
    <property type="entry name" value="Ig-like_fold"/>
</dbReference>
<feature type="region of interest" description="Disordered" evidence="3">
    <location>
        <begin position="1869"/>
        <end position="1914"/>
    </location>
</feature>
<dbReference type="SMART" id="SM00060">
    <property type="entry name" value="FN3"/>
    <property type="match status" value="2"/>
</dbReference>
<evidence type="ECO:0000256" key="1">
    <source>
        <dbReference type="ARBA" id="ARBA00022729"/>
    </source>
</evidence>
<feature type="compositionally biased region" description="Basic and acidic residues" evidence="3">
    <location>
        <begin position="1872"/>
        <end position="1885"/>
    </location>
</feature>
<dbReference type="PANTHER" id="PTHR42535:SF2">
    <property type="entry name" value="CHROMOSOME UNDETERMINED SCAFFOLD_146, WHOLE GENOME SHOTGUN SEQUENCE"/>
    <property type="match status" value="1"/>
</dbReference>
<dbReference type="Pfam" id="PF13385">
    <property type="entry name" value="Laminin_G_3"/>
    <property type="match status" value="3"/>
</dbReference>
<feature type="chain" id="PRO_5039726581" evidence="5">
    <location>
        <begin position="28"/>
        <end position="1947"/>
    </location>
</feature>
<feature type="domain" description="Fibronectin type-III" evidence="6">
    <location>
        <begin position="1363"/>
        <end position="1439"/>
    </location>
</feature>
<feature type="domain" description="Fibronectin type-III" evidence="6">
    <location>
        <begin position="1450"/>
        <end position="1532"/>
    </location>
</feature>